<evidence type="ECO:0000256" key="1">
    <source>
        <dbReference type="SAM" id="MobiDB-lite"/>
    </source>
</evidence>
<feature type="compositionally biased region" description="Polar residues" evidence="1">
    <location>
        <begin position="7"/>
        <end position="17"/>
    </location>
</feature>
<accession>A0A5C3EYK3</accession>
<keyword evidence="3" id="KW-1185">Reference proteome</keyword>
<name>A0A5C3EYK3_9BASI</name>
<dbReference type="EMBL" id="OOIP01000006">
    <property type="protein sequence ID" value="SPO37334.1"/>
    <property type="molecule type" value="Genomic_DNA"/>
</dbReference>
<sequence length="170" mass="17853">MAESEGSLGQESNGTKETGSDGALELQSSFGRSLISACGGSSDISSEAPGQYVLAPLSLLWSVDRVGGKEGSKGRRRTLTEAASTHLRVSLPTSTTQTLAPATAAATADQEVWLTLDHGQWWYCGVNRAYRGLFLGAAARCKPTNICDMSSDALELLCDELHGGFGPVDQ</sequence>
<dbReference type="AlphaFoldDB" id="A0A5C3EYK3"/>
<organism evidence="2 3">
    <name type="scientific">Pseudozyma flocculosa</name>
    <dbReference type="NCBI Taxonomy" id="84751"/>
    <lineage>
        <taxon>Eukaryota</taxon>
        <taxon>Fungi</taxon>
        <taxon>Dikarya</taxon>
        <taxon>Basidiomycota</taxon>
        <taxon>Ustilaginomycotina</taxon>
        <taxon>Ustilaginomycetes</taxon>
        <taxon>Ustilaginales</taxon>
        <taxon>Ustilaginaceae</taxon>
        <taxon>Pseudozyma</taxon>
    </lineage>
</organism>
<evidence type="ECO:0000313" key="2">
    <source>
        <dbReference type="EMBL" id="SPO37334.1"/>
    </source>
</evidence>
<gene>
    <name evidence="2" type="ORF">PSFLO_02807</name>
</gene>
<evidence type="ECO:0000313" key="3">
    <source>
        <dbReference type="Proteomes" id="UP000323386"/>
    </source>
</evidence>
<protein>
    <submittedName>
        <fullName evidence="2">Uncharacterized protein</fullName>
    </submittedName>
</protein>
<reference evidence="2 3" key="1">
    <citation type="submission" date="2018-03" db="EMBL/GenBank/DDBJ databases">
        <authorList>
            <person name="Guldener U."/>
        </authorList>
    </citation>
    <scope>NUCLEOTIDE SEQUENCE [LARGE SCALE GENOMIC DNA]</scope>
    <source>
        <strain evidence="2 3">DAOM196992</strain>
    </source>
</reference>
<proteinExistence type="predicted"/>
<dbReference type="Proteomes" id="UP000323386">
    <property type="component" value="Unassembled WGS sequence"/>
</dbReference>
<feature type="region of interest" description="Disordered" evidence="1">
    <location>
        <begin position="1"/>
        <end position="23"/>
    </location>
</feature>